<evidence type="ECO:0000313" key="5">
    <source>
        <dbReference type="EMBL" id="ATZ47256.1"/>
    </source>
</evidence>
<dbReference type="PANTHER" id="PTHR36168">
    <property type="entry name" value="CHROMOSOME 1, WHOLE GENOME SHOTGUN SEQUENCE"/>
    <property type="match status" value="1"/>
</dbReference>
<reference evidence="5 6" key="1">
    <citation type="journal article" date="2011" name="PLoS Genet.">
        <title>Genomic analysis of the necrotrophic fungal pathogens Sclerotinia sclerotiorum and Botrytis cinerea.</title>
        <authorList>
            <person name="Amselem J."/>
            <person name="Cuomo C.A."/>
            <person name="van Kan J.A."/>
            <person name="Viaud M."/>
            <person name="Benito E.P."/>
            <person name="Couloux A."/>
            <person name="Coutinho P.M."/>
            <person name="de Vries R.P."/>
            <person name="Dyer P.S."/>
            <person name="Fillinger S."/>
            <person name="Fournier E."/>
            <person name="Gout L."/>
            <person name="Hahn M."/>
            <person name="Kohn L."/>
            <person name="Lapalu N."/>
            <person name="Plummer K.M."/>
            <person name="Pradier J.M."/>
            <person name="Quevillon E."/>
            <person name="Sharon A."/>
            <person name="Simon A."/>
            <person name="ten Have A."/>
            <person name="Tudzynski B."/>
            <person name="Tudzynski P."/>
            <person name="Wincker P."/>
            <person name="Andrew M."/>
            <person name="Anthouard V."/>
            <person name="Beever R.E."/>
            <person name="Beffa R."/>
            <person name="Benoit I."/>
            <person name="Bouzid O."/>
            <person name="Brault B."/>
            <person name="Chen Z."/>
            <person name="Choquer M."/>
            <person name="Collemare J."/>
            <person name="Cotton P."/>
            <person name="Danchin E.G."/>
            <person name="Da Silva C."/>
            <person name="Gautier A."/>
            <person name="Giraud C."/>
            <person name="Giraud T."/>
            <person name="Gonzalez C."/>
            <person name="Grossetete S."/>
            <person name="Guldener U."/>
            <person name="Henrissat B."/>
            <person name="Howlett B.J."/>
            <person name="Kodira C."/>
            <person name="Kretschmer M."/>
            <person name="Lappartient A."/>
            <person name="Leroch M."/>
            <person name="Levis C."/>
            <person name="Mauceli E."/>
            <person name="Neuveglise C."/>
            <person name="Oeser B."/>
            <person name="Pearson M."/>
            <person name="Poulain J."/>
            <person name="Poussereau N."/>
            <person name="Quesneville H."/>
            <person name="Rascle C."/>
            <person name="Schumacher J."/>
            <person name="Segurens B."/>
            <person name="Sexton A."/>
            <person name="Silva E."/>
            <person name="Sirven C."/>
            <person name="Soanes D.M."/>
            <person name="Talbot N.J."/>
            <person name="Templeton M."/>
            <person name="Yandava C."/>
            <person name="Yarden O."/>
            <person name="Zeng Q."/>
            <person name="Rollins J.A."/>
            <person name="Lebrun M.H."/>
            <person name="Dickman M."/>
        </authorList>
    </citation>
    <scope>NUCLEOTIDE SEQUENCE [LARGE SCALE GENOMIC DNA]</scope>
    <source>
        <strain evidence="5 6">B05.10</strain>
    </source>
</reference>
<dbReference type="SUPFAM" id="SSF52540">
    <property type="entry name" value="P-loop containing nucleoside triphosphate hydrolases"/>
    <property type="match status" value="1"/>
</dbReference>
<dbReference type="InterPro" id="IPR027417">
    <property type="entry name" value="P-loop_NTPase"/>
</dbReference>
<dbReference type="KEGG" id="bfu:BCIN_02g05490"/>
<dbReference type="InterPro" id="IPR056808">
    <property type="entry name" value="HTH_AAA"/>
</dbReference>
<evidence type="ECO:0000256" key="2">
    <source>
        <dbReference type="SAM" id="Phobius"/>
    </source>
</evidence>
<dbReference type="Proteomes" id="UP000001798">
    <property type="component" value="Chromosome 2"/>
</dbReference>
<dbReference type="GeneID" id="5433248"/>
<evidence type="ECO:0000259" key="4">
    <source>
        <dbReference type="Pfam" id="PF24913"/>
    </source>
</evidence>
<dbReference type="RefSeq" id="XP_024547162.1">
    <property type="nucleotide sequence ID" value="XM_024691391.1"/>
</dbReference>
<gene>
    <name evidence="5" type="ORF">BCIN_02g05490</name>
</gene>
<evidence type="ECO:0000259" key="3">
    <source>
        <dbReference type="Pfam" id="PF13191"/>
    </source>
</evidence>
<proteinExistence type="predicted"/>
<accession>A0A384J9H2</accession>
<dbReference type="EMBL" id="CP009806">
    <property type="protein sequence ID" value="ATZ47256.1"/>
    <property type="molecule type" value="Genomic_DNA"/>
</dbReference>
<dbReference type="OrthoDB" id="511599at2759"/>
<feature type="region of interest" description="Disordered" evidence="1">
    <location>
        <begin position="42"/>
        <end position="79"/>
    </location>
</feature>
<evidence type="ECO:0000313" key="6">
    <source>
        <dbReference type="Proteomes" id="UP000001798"/>
    </source>
</evidence>
<keyword evidence="2" id="KW-1133">Transmembrane helix</keyword>
<feature type="compositionally biased region" description="Polar residues" evidence="1">
    <location>
        <begin position="42"/>
        <end position="53"/>
    </location>
</feature>
<dbReference type="PANTHER" id="PTHR36168:SF1">
    <property type="entry name" value="ORC1-LIKE AAA ATPASE DOMAIN-CONTAINING PROTEIN"/>
    <property type="match status" value="1"/>
</dbReference>
<dbReference type="InterPro" id="IPR041664">
    <property type="entry name" value="AAA_16"/>
</dbReference>
<dbReference type="Pfam" id="PF24913">
    <property type="entry name" value="WHD_AAA_fung"/>
    <property type="match status" value="1"/>
</dbReference>
<reference evidence="5 6" key="2">
    <citation type="journal article" date="2012" name="Eukaryot. Cell">
        <title>Genome update of Botrytis cinerea strains B05.10 and T4.</title>
        <authorList>
            <person name="Staats M."/>
            <person name="van Kan J.A."/>
        </authorList>
    </citation>
    <scope>NUCLEOTIDE SEQUENCE [LARGE SCALE GENOMIC DNA]</scope>
    <source>
        <strain evidence="5 6">B05.10</strain>
    </source>
</reference>
<keyword evidence="2" id="KW-0812">Transmembrane</keyword>
<organism evidence="5 6">
    <name type="scientific">Botryotinia fuckeliana (strain B05.10)</name>
    <name type="common">Noble rot fungus</name>
    <name type="synonym">Botrytis cinerea</name>
    <dbReference type="NCBI Taxonomy" id="332648"/>
    <lineage>
        <taxon>Eukaryota</taxon>
        <taxon>Fungi</taxon>
        <taxon>Dikarya</taxon>
        <taxon>Ascomycota</taxon>
        <taxon>Pezizomycotina</taxon>
        <taxon>Leotiomycetes</taxon>
        <taxon>Helotiales</taxon>
        <taxon>Sclerotiniaceae</taxon>
        <taxon>Botrytis</taxon>
    </lineage>
</organism>
<keyword evidence="2" id="KW-0472">Membrane</keyword>
<dbReference type="Pfam" id="PF13191">
    <property type="entry name" value="AAA_16"/>
    <property type="match status" value="1"/>
</dbReference>
<feature type="domain" description="AAA protein C-terminal winged helix" evidence="4">
    <location>
        <begin position="410"/>
        <end position="528"/>
    </location>
</feature>
<dbReference type="AlphaFoldDB" id="A0A384J9H2"/>
<dbReference type="VEuPathDB" id="FungiDB:Bcin02g05490"/>
<sequence>MQPSVIQRAVVRRTIRASTTRHWLQTRQPIITQSQLRYLSTESASEHNSNGFNSEKRNPETESSNNQYRKSRNDYSSHDEPFNAKTKMLDAALTAFASIVVLGTGFALGGYLYHRFYKWMVIHKMEIAFKPGDPVLDLAATTKQMPKRYAVDDDDDDDEHWIHRAEQEKIDKIVHGEDRGHYHLLIGEKGVGKSSMLLEAMQKIDGEGVSMFEAHADPEIFRVRLGKALNFEFNEDYIGSYFSERGPRDSTALLDIERAMNKLEKVALKRRSTGRGPLIVIINAIHLLRDDENGKDLLELLQQRAEQWAASNLVTMVFNSDDYWVYERLKLLATRMEVTTIPDLPRSLAVSALQRYRQKYYAETPSSEILNEVYNRVGGRLTFLNRVAKSSDMLETCNNIIDTERRWFLNQCWILGMEMDDDVMDQQKYASAAMVLAQALVAAEKDTPTYIDDGSHNIPEIPLHKARQIMTRADFIQQYDHVNLFTITSKAMVRADSVPMQQAFRSICAEEGFQKHLEATLQRIDDIESLGRTREIVAKDLVLGGKYKITMSDGEKRGTKVTEVVLETPEEEDDGGDS</sequence>
<evidence type="ECO:0008006" key="7">
    <source>
        <dbReference type="Google" id="ProtNLM"/>
    </source>
</evidence>
<feature type="domain" description="Orc1-like AAA ATPase" evidence="3">
    <location>
        <begin position="168"/>
        <end position="314"/>
    </location>
</feature>
<reference evidence="5 6" key="3">
    <citation type="journal article" date="2017" name="Mol. Plant Pathol.">
        <title>A gapless genome sequence of the fungus Botrytis cinerea.</title>
        <authorList>
            <person name="Van Kan J.A."/>
            <person name="Stassen J.H."/>
            <person name="Mosbach A."/>
            <person name="Van Der Lee T.A."/>
            <person name="Faino L."/>
            <person name="Farmer A.D."/>
            <person name="Papasotiriou D.G."/>
            <person name="Zhou S."/>
            <person name="Seidl M.F."/>
            <person name="Cottam E."/>
            <person name="Edel D."/>
            <person name="Hahn M."/>
            <person name="Schwartz D.C."/>
            <person name="Dietrich R.A."/>
            <person name="Widdison S."/>
            <person name="Scalliet G."/>
        </authorList>
    </citation>
    <scope>NUCLEOTIDE SEQUENCE [LARGE SCALE GENOMIC DNA]</scope>
    <source>
        <strain evidence="5 6">B05.10</strain>
    </source>
</reference>
<evidence type="ECO:0000256" key="1">
    <source>
        <dbReference type="SAM" id="MobiDB-lite"/>
    </source>
</evidence>
<protein>
    <recommendedName>
        <fullName evidence="7">Orc1-like AAA ATPase domain-containing protein</fullName>
    </recommendedName>
</protein>
<feature type="transmembrane region" description="Helical" evidence="2">
    <location>
        <begin position="91"/>
        <end position="113"/>
    </location>
</feature>
<name>A0A384J9H2_BOTFB</name>
<keyword evidence="6" id="KW-1185">Reference proteome</keyword>